<organism evidence="9 10">
    <name type="scientific">Thamnophis sirtalis</name>
    <dbReference type="NCBI Taxonomy" id="35019"/>
    <lineage>
        <taxon>Eukaryota</taxon>
        <taxon>Metazoa</taxon>
        <taxon>Chordata</taxon>
        <taxon>Craniata</taxon>
        <taxon>Vertebrata</taxon>
        <taxon>Euteleostomi</taxon>
        <taxon>Lepidosauria</taxon>
        <taxon>Squamata</taxon>
        <taxon>Bifurcata</taxon>
        <taxon>Unidentata</taxon>
        <taxon>Episquamata</taxon>
        <taxon>Toxicofera</taxon>
        <taxon>Serpentes</taxon>
        <taxon>Colubroidea</taxon>
        <taxon>Colubridae</taxon>
        <taxon>Natricinae</taxon>
        <taxon>Thamnophis</taxon>
    </lineage>
</organism>
<dbReference type="CTD" id="5996"/>
<dbReference type="Gene3D" id="1.10.196.10">
    <property type="match status" value="2"/>
</dbReference>
<dbReference type="InterPro" id="IPR036305">
    <property type="entry name" value="RGS_sf"/>
</dbReference>
<dbReference type="PANTHER" id="PTHR10845">
    <property type="entry name" value="REGULATOR OF G PROTEIN SIGNALING"/>
    <property type="match status" value="1"/>
</dbReference>
<reference evidence="10" key="1">
    <citation type="submission" date="2025-08" db="UniProtKB">
        <authorList>
            <consortium name="RefSeq"/>
        </authorList>
    </citation>
    <scope>IDENTIFICATION</scope>
    <source>
        <tissue evidence="10">Skeletal muscle</tissue>
    </source>
</reference>
<keyword evidence="5" id="KW-1003">Cell membrane</keyword>
<dbReference type="Gene3D" id="1.10.167.10">
    <property type="entry name" value="Regulator of G-protein Signalling 4, domain 2"/>
    <property type="match status" value="1"/>
</dbReference>
<gene>
    <name evidence="10" type="primary">RGS1</name>
</gene>
<dbReference type="InterPro" id="IPR044926">
    <property type="entry name" value="RGS_subdomain_2"/>
</dbReference>
<evidence type="ECO:0000256" key="7">
    <source>
        <dbReference type="ARBA" id="ARBA00023136"/>
    </source>
</evidence>
<comment type="subcellular location">
    <subcellularLocation>
        <location evidence="1">Cell membrane</location>
        <topology evidence="1">Peripheral membrane protein</topology>
        <orientation evidence="1">Cytoplasmic side</orientation>
    </subcellularLocation>
    <subcellularLocation>
        <location evidence="2">Cytoplasm</location>
        <location evidence="2">Cytosol</location>
    </subcellularLocation>
</comment>
<dbReference type="GO" id="GO:0005886">
    <property type="term" value="C:plasma membrane"/>
    <property type="evidence" value="ECO:0007669"/>
    <property type="project" value="UniProtKB-SubCell"/>
</dbReference>
<keyword evidence="9" id="KW-1185">Reference proteome</keyword>
<dbReference type="Proteomes" id="UP000504617">
    <property type="component" value="Unplaced"/>
</dbReference>
<evidence type="ECO:0000256" key="4">
    <source>
        <dbReference type="ARBA" id="ARBA00022468"/>
    </source>
</evidence>
<dbReference type="OrthoDB" id="196547at2759"/>
<dbReference type="PANTHER" id="PTHR10845:SF34">
    <property type="entry name" value="REGULATOR OF G-PROTEIN SIGNALING 1"/>
    <property type="match status" value="1"/>
</dbReference>
<dbReference type="SMART" id="SM00315">
    <property type="entry name" value="RGS"/>
    <property type="match status" value="1"/>
</dbReference>
<evidence type="ECO:0000256" key="5">
    <source>
        <dbReference type="ARBA" id="ARBA00022475"/>
    </source>
</evidence>
<dbReference type="PRINTS" id="PR01301">
    <property type="entry name" value="RGSPROTEIN"/>
</dbReference>
<evidence type="ECO:0000256" key="6">
    <source>
        <dbReference type="ARBA" id="ARBA00022490"/>
    </source>
</evidence>
<proteinExistence type="predicted"/>
<dbReference type="PROSITE" id="PS50132">
    <property type="entry name" value="RGS"/>
    <property type="match status" value="1"/>
</dbReference>
<evidence type="ECO:0000259" key="8">
    <source>
        <dbReference type="PROSITE" id="PS50132"/>
    </source>
</evidence>
<evidence type="ECO:0000256" key="3">
    <source>
        <dbReference type="ARBA" id="ARBA00020118"/>
    </source>
</evidence>
<accession>A0A6I9XBW8</accession>
<protein>
    <recommendedName>
        <fullName evidence="3">Regulator of G-protein signaling 1</fullName>
    </recommendedName>
</protein>
<sequence>MSQCIKPSALQEVRSLDVTTAEALQPKTRQLKMPWLFMWHTASDEIKTHENAGSKNHRKKTKALGVEAKKYFMGLVPPAESADMKYSSSRDVMLSAKEVIQWSQSLEKLLATQRGQEAFREFLKSEFSDENIEFWLACEDYRKTQADCLHGKAEKIYQEFVKSDARKQINIDFPIRKSVAKKVQDPTPSSFDEAQRLIYVLMERDSYPRFLKSQHYHNLLNKVQSNRVK</sequence>
<evidence type="ECO:0000256" key="1">
    <source>
        <dbReference type="ARBA" id="ARBA00004413"/>
    </source>
</evidence>
<keyword evidence="7" id="KW-0472">Membrane</keyword>
<evidence type="ECO:0000313" key="9">
    <source>
        <dbReference type="Proteomes" id="UP000504617"/>
    </source>
</evidence>
<dbReference type="Pfam" id="PF00615">
    <property type="entry name" value="RGS"/>
    <property type="match status" value="1"/>
</dbReference>
<feature type="domain" description="RGS" evidence="8">
    <location>
        <begin position="105"/>
        <end position="220"/>
    </location>
</feature>
<dbReference type="RefSeq" id="XP_013913074.1">
    <property type="nucleotide sequence ID" value="XM_014057599.1"/>
</dbReference>
<name>A0A6I9XBW8_9SAUR</name>
<evidence type="ECO:0000256" key="2">
    <source>
        <dbReference type="ARBA" id="ARBA00004514"/>
    </source>
</evidence>
<dbReference type="KEGG" id="tsr:106542002"/>
<evidence type="ECO:0000313" key="10">
    <source>
        <dbReference type="RefSeq" id="XP_013913074.1"/>
    </source>
</evidence>
<keyword evidence="4" id="KW-0343">GTPase activation</keyword>
<dbReference type="InterPro" id="IPR016137">
    <property type="entry name" value="RGS"/>
</dbReference>
<dbReference type="GO" id="GO:0005096">
    <property type="term" value="F:GTPase activator activity"/>
    <property type="evidence" value="ECO:0007669"/>
    <property type="project" value="UniProtKB-KW"/>
</dbReference>
<dbReference type="GO" id="GO:0005829">
    <property type="term" value="C:cytosol"/>
    <property type="evidence" value="ECO:0007669"/>
    <property type="project" value="UniProtKB-SubCell"/>
</dbReference>
<dbReference type="FunFam" id="1.10.167.10:FF:000001">
    <property type="entry name" value="Putative regulator of g-protein signaling 12"/>
    <property type="match status" value="1"/>
</dbReference>
<dbReference type="GeneID" id="106542002"/>
<dbReference type="SUPFAM" id="SSF48097">
    <property type="entry name" value="Regulator of G-protein signaling, RGS"/>
    <property type="match status" value="1"/>
</dbReference>
<dbReference type="AlphaFoldDB" id="A0A6I9XBW8"/>
<keyword evidence="6" id="KW-0963">Cytoplasm</keyword>
<dbReference type="InterPro" id="IPR024066">
    <property type="entry name" value="RGS_subdom1/3"/>
</dbReference>